<dbReference type="EMBL" id="JBHSAT010000004">
    <property type="protein sequence ID" value="MFC3877447.1"/>
    <property type="molecule type" value="Genomic_DNA"/>
</dbReference>
<accession>A0ABV8AI36</accession>
<dbReference type="PROSITE" id="PS51257">
    <property type="entry name" value="PROKAR_LIPOPROTEIN"/>
    <property type="match status" value="1"/>
</dbReference>
<dbReference type="PANTHER" id="PTHR31270">
    <property type="entry name" value="GLUTAMINYL-PEPTIDE CYCLOTRANSFERASE"/>
    <property type="match status" value="1"/>
</dbReference>
<sequence length="340" mass="38358">MRLFKYFSIIIIALSLMACEEKEPQLSIKTTASNNTAKLGDAVKLSINNPDGLNIQSVEYLLDGEVISKDLKLTDVKLGRQALTANVIVDGKTYKADGNLIVLNNKKPELYTYDIVNTYPHDITSYTQGLEFYNGELYESTGQYGESKLRKLDYNTGEVLQNKLLSNAFFAEGLSVLNDNIYQLTWKENTGIIYNVNTFEKKGIFRYGESKEGWGLCNDGTNLYKSDGTEQIWTLTTDDFTEASKIEAYTHTGKIKSLNELEWINGKIYANIYQENGVVVINPKNGAVEKVIDFSPLKELVTQHPELDVLNGIAYNPTTETIFVTGKNWDKLFEVTIRKK</sequence>
<protein>
    <submittedName>
        <fullName evidence="1">Glutaminyl-peptide cyclotransferase</fullName>
    </submittedName>
</protein>
<evidence type="ECO:0000313" key="1">
    <source>
        <dbReference type="EMBL" id="MFC3877447.1"/>
    </source>
</evidence>
<dbReference type="RefSeq" id="WP_386099751.1">
    <property type="nucleotide sequence ID" value="NZ_JBHSAT010000004.1"/>
</dbReference>
<dbReference type="InterPro" id="IPR011044">
    <property type="entry name" value="Quino_amine_DH_bsu"/>
</dbReference>
<keyword evidence="2" id="KW-1185">Reference proteome</keyword>
<dbReference type="Gene3D" id="2.130.10.10">
    <property type="entry name" value="YVTN repeat-like/Quinoprotein amine dehydrogenase"/>
    <property type="match status" value="1"/>
</dbReference>
<evidence type="ECO:0000313" key="2">
    <source>
        <dbReference type="Proteomes" id="UP001595812"/>
    </source>
</evidence>
<organism evidence="1 2">
    <name type="scientific">Winogradskyella maritima</name>
    <dbReference type="NCBI Taxonomy" id="1517766"/>
    <lineage>
        <taxon>Bacteria</taxon>
        <taxon>Pseudomonadati</taxon>
        <taxon>Bacteroidota</taxon>
        <taxon>Flavobacteriia</taxon>
        <taxon>Flavobacteriales</taxon>
        <taxon>Flavobacteriaceae</taxon>
        <taxon>Winogradskyella</taxon>
    </lineage>
</organism>
<dbReference type="PANTHER" id="PTHR31270:SF1">
    <property type="entry name" value="GLUTAMINYL-PEPTIDE CYCLOTRANSFERASE"/>
    <property type="match status" value="1"/>
</dbReference>
<proteinExistence type="predicted"/>
<dbReference type="SUPFAM" id="SSF50969">
    <property type="entry name" value="YVTN repeat-like/Quinoprotein amine dehydrogenase"/>
    <property type="match status" value="1"/>
</dbReference>
<gene>
    <name evidence="1" type="ORF">ACFOSX_09405</name>
</gene>
<name>A0ABV8AI36_9FLAO</name>
<dbReference type="Proteomes" id="UP001595812">
    <property type="component" value="Unassembled WGS sequence"/>
</dbReference>
<comment type="caution">
    <text evidence="1">The sequence shown here is derived from an EMBL/GenBank/DDBJ whole genome shotgun (WGS) entry which is preliminary data.</text>
</comment>
<dbReference type="InterPro" id="IPR015943">
    <property type="entry name" value="WD40/YVTN_repeat-like_dom_sf"/>
</dbReference>
<dbReference type="InterPro" id="IPR007788">
    <property type="entry name" value="QCT"/>
</dbReference>
<reference evidence="2" key="1">
    <citation type="journal article" date="2019" name="Int. J. Syst. Evol. Microbiol.">
        <title>The Global Catalogue of Microorganisms (GCM) 10K type strain sequencing project: providing services to taxonomists for standard genome sequencing and annotation.</title>
        <authorList>
            <consortium name="The Broad Institute Genomics Platform"/>
            <consortium name="The Broad Institute Genome Sequencing Center for Infectious Disease"/>
            <person name="Wu L."/>
            <person name="Ma J."/>
        </authorList>
    </citation>
    <scope>NUCLEOTIDE SEQUENCE [LARGE SCALE GENOMIC DNA]</scope>
    <source>
        <strain evidence="2">CECT 8979</strain>
    </source>
</reference>
<dbReference type="Pfam" id="PF05096">
    <property type="entry name" value="Glu_cyclase_2"/>
    <property type="match status" value="1"/>
</dbReference>